<protein>
    <submittedName>
        <fullName evidence="2">Uncharacterized protein</fullName>
    </submittedName>
</protein>
<evidence type="ECO:0000256" key="1">
    <source>
        <dbReference type="SAM" id="MobiDB-lite"/>
    </source>
</evidence>
<organism evidence="2">
    <name type="scientific">Trichodesmium erythraeum (strain IMS101)</name>
    <dbReference type="NCBI Taxonomy" id="203124"/>
    <lineage>
        <taxon>Bacteria</taxon>
        <taxon>Bacillati</taxon>
        <taxon>Cyanobacteriota</taxon>
        <taxon>Cyanophyceae</taxon>
        <taxon>Oscillatoriophycideae</taxon>
        <taxon>Oscillatoriales</taxon>
        <taxon>Microcoleaceae</taxon>
        <taxon>Trichodesmium</taxon>
    </lineage>
</organism>
<gene>
    <name evidence="2" type="ordered locus">Tery_1442</name>
</gene>
<sequence>MPLNDRGIPEITPGRRGPEGTWNKNNRTGNTFIKNLGEDPQFSAGEYRNGYQSILESL</sequence>
<dbReference type="KEGG" id="ter:Tery_1442"/>
<reference evidence="2" key="1">
    <citation type="submission" date="2006-06" db="EMBL/GenBank/DDBJ databases">
        <title>Complete sequence of Trichodesmium erythraeum IMS101.</title>
        <authorList>
            <consortium name="US DOE Joint Genome Institute"/>
            <person name="Copeland A."/>
            <person name="Lucas S."/>
            <person name="Lapidus A."/>
            <person name="Barry K."/>
            <person name="Detter J.C."/>
            <person name="Glavina del Rio T."/>
            <person name="Hammon N."/>
            <person name="Israni S."/>
            <person name="Dalin E."/>
            <person name="Tice H."/>
            <person name="Pitluck S."/>
            <person name="Kiss H."/>
            <person name="Munk A.C."/>
            <person name="Brettin T."/>
            <person name="Bruce D."/>
            <person name="Han C."/>
            <person name="Tapia R."/>
            <person name="Gilna P."/>
            <person name="Schmutz J."/>
            <person name="Larimer F."/>
            <person name="Land M."/>
            <person name="Hauser L."/>
            <person name="Kyrpides N."/>
            <person name="Kim E."/>
            <person name="Richardson P."/>
        </authorList>
    </citation>
    <scope>NUCLEOTIDE SEQUENCE [LARGE SCALE GENOMIC DNA]</scope>
    <source>
        <strain evidence="2">IMS101</strain>
    </source>
</reference>
<accession>Q115T8</accession>
<dbReference type="AlphaFoldDB" id="Q115T8"/>
<feature type="region of interest" description="Disordered" evidence="1">
    <location>
        <begin position="1"/>
        <end position="27"/>
    </location>
</feature>
<name>Q115T8_TRIEI</name>
<proteinExistence type="predicted"/>
<evidence type="ECO:0000313" key="2">
    <source>
        <dbReference type="EMBL" id="ABG50736.1"/>
    </source>
</evidence>
<dbReference type="HOGENOM" id="CLU_2977976_0_0_3"/>
<dbReference type="EMBL" id="CP000393">
    <property type="protein sequence ID" value="ABG50736.1"/>
    <property type="molecule type" value="Genomic_DNA"/>
</dbReference>